<dbReference type="GO" id="GO:0009306">
    <property type="term" value="P:protein secretion"/>
    <property type="evidence" value="ECO:0007669"/>
    <property type="project" value="InterPro"/>
</dbReference>
<evidence type="ECO:0000313" key="3">
    <source>
        <dbReference type="EMBL" id="PHZ83361.1"/>
    </source>
</evidence>
<dbReference type="SUPFAM" id="SSF160544">
    <property type="entry name" value="EscU C-terminal domain-like"/>
    <property type="match status" value="1"/>
</dbReference>
<protein>
    <submittedName>
        <fullName evidence="3">Flagellar protein FhlB</fullName>
    </submittedName>
</protein>
<dbReference type="InterPro" id="IPR006135">
    <property type="entry name" value="T3SS_substrate_exporter"/>
</dbReference>
<dbReference type="Proteomes" id="UP000229730">
    <property type="component" value="Unassembled WGS sequence"/>
</dbReference>
<keyword evidence="4" id="KW-1185">Reference proteome</keyword>
<keyword evidence="3" id="KW-0966">Cell projection</keyword>
<accession>A0A2G4YM29</accession>
<dbReference type="RefSeq" id="WP_099475254.1">
    <property type="nucleotide sequence ID" value="NZ_CP041025.1"/>
</dbReference>
<reference evidence="3 4" key="1">
    <citation type="submission" date="2017-10" db="EMBL/GenBank/DDBJ databases">
        <title>Frigbacter circumglobatus gen. nov. sp. nov., isolated from sediment cultured in situ.</title>
        <authorList>
            <person name="Zhao Z."/>
        </authorList>
    </citation>
    <scope>NUCLEOTIDE SEQUENCE [LARGE SCALE GENOMIC DNA]</scope>
    <source>
        <strain evidence="3 4">ZYL</strain>
    </source>
</reference>
<gene>
    <name evidence="3" type="ORF">CRD36_17500</name>
</gene>
<name>A0A2G4YM29_9PROT</name>
<evidence type="ECO:0000313" key="4">
    <source>
        <dbReference type="Proteomes" id="UP000229730"/>
    </source>
</evidence>
<evidence type="ECO:0000256" key="1">
    <source>
        <dbReference type="ARBA" id="ARBA00010690"/>
    </source>
</evidence>
<dbReference type="EMBL" id="PDEM01000033">
    <property type="protein sequence ID" value="PHZ83361.1"/>
    <property type="molecule type" value="Genomic_DNA"/>
</dbReference>
<evidence type="ECO:0000256" key="2">
    <source>
        <dbReference type="SAM" id="MobiDB-lite"/>
    </source>
</evidence>
<comment type="similarity">
    <text evidence="1">Belongs to the type III secretion exporter family.</text>
</comment>
<organism evidence="3 4">
    <name type="scientific">Paremcibacter congregatus</name>
    <dbReference type="NCBI Taxonomy" id="2043170"/>
    <lineage>
        <taxon>Bacteria</taxon>
        <taxon>Pseudomonadati</taxon>
        <taxon>Pseudomonadota</taxon>
        <taxon>Alphaproteobacteria</taxon>
        <taxon>Emcibacterales</taxon>
        <taxon>Emcibacteraceae</taxon>
        <taxon>Paremcibacter</taxon>
    </lineage>
</organism>
<keyword evidence="3" id="KW-0282">Flagellum</keyword>
<feature type="region of interest" description="Disordered" evidence="2">
    <location>
        <begin position="1"/>
        <end position="32"/>
    </location>
</feature>
<dbReference type="OrthoDB" id="5244399at2"/>
<dbReference type="Pfam" id="PF01312">
    <property type="entry name" value="Bac_export_2"/>
    <property type="match status" value="1"/>
</dbReference>
<comment type="caution">
    <text evidence="3">The sequence shown here is derived from an EMBL/GenBank/DDBJ whole genome shotgun (WGS) entry which is preliminary data.</text>
</comment>
<dbReference type="InterPro" id="IPR029025">
    <property type="entry name" value="T3SS_substrate_exporter_C"/>
</dbReference>
<proteinExistence type="inferred from homology"/>
<dbReference type="GO" id="GO:0016020">
    <property type="term" value="C:membrane"/>
    <property type="evidence" value="ECO:0007669"/>
    <property type="project" value="InterPro"/>
</dbReference>
<dbReference type="InParanoid" id="A0A2G4YM29"/>
<keyword evidence="3" id="KW-0969">Cilium</keyword>
<sequence>MATGTIHDNKRQKAVALTQGGDRSDIPRISASGTGKNAEKILQIAFDNDVKVRTDEDLVEILSAFDVDSYIPLDALQPVSEILSYLYNENIRLSEEKHHTLPSGKKEQ</sequence>
<dbReference type="AlphaFoldDB" id="A0A2G4YM29"/>
<dbReference type="Gene3D" id="3.40.1690.10">
    <property type="entry name" value="secretion proteins EscU"/>
    <property type="match status" value="1"/>
</dbReference>